<feature type="compositionally biased region" description="Low complexity" evidence="1">
    <location>
        <begin position="177"/>
        <end position="193"/>
    </location>
</feature>
<feature type="chain" id="PRO_5047390388" evidence="2">
    <location>
        <begin position="50"/>
        <end position="256"/>
    </location>
</feature>
<feature type="signal peptide" evidence="2">
    <location>
        <begin position="1"/>
        <end position="49"/>
    </location>
</feature>
<gene>
    <name evidence="3" type="ORF">NE857_01360</name>
</gene>
<reference evidence="3" key="1">
    <citation type="submission" date="2022-06" db="EMBL/GenBank/DDBJ databases">
        <authorList>
            <person name="Ping M."/>
        </authorList>
    </citation>
    <scope>NUCLEOTIDE SEQUENCE</scope>
    <source>
        <strain evidence="3">JCM11759T</strain>
    </source>
</reference>
<dbReference type="Proteomes" id="UP001055940">
    <property type="component" value="Chromosome"/>
</dbReference>
<dbReference type="EMBL" id="CP099837">
    <property type="protein sequence ID" value="USY20340.1"/>
    <property type="molecule type" value="Genomic_DNA"/>
</dbReference>
<name>A0ABY5D8Q8_9ACTN</name>
<evidence type="ECO:0000256" key="1">
    <source>
        <dbReference type="SAM" id="MobiDB-lite"/>
    </source>
</evidence>
<proteinExistence type="predicted"/>
<accession>A0ABY5D8Q8</accession>
<keyword evidence="4" id="KW-1185">Reference proteome</keyword>
<evidence type="ECO:0000256" key="2">
    <source>
        <dbReference type="SAM" id="SignalP"/>
    </source>
</evidence>
<evidence type="ECO:0000313" key="3">
    <source>
        <dbReference type="EMBL" id="USY20340.1"/>
    </source>
</evidence>
<sequence length="256" mass="25430">MTALHGFANASGARPAVLSAPVRRTLVLLGLLCGALVALWLLGAASAQAAEAEDLPLAGDTGLAETAEQGGDTLAPPESALEPVVPEPAAEAVEPVHQALGTTLDEVTTEVGGHIDDTVAATGPVGTDKTPVTAPDQESVPQRTTAPAEEAEPEPDTAVQVHEGPHVLDGLPETGDPAEPAASATADATTSDADPAERTASSNASAHTGTATGPTCANSPSRVGLPAPTPGLDQAARHFLRAVPSAAADEPTFAPD</sequence>
<dbReference type="RefSeq" id="WP_254419417.1">
    <property type="nucleotide sequence ID" value="NZ_BAAAJB010000043.1"/>
</dbReference>
<keyword evidence="2" id="KW-0732">Signal</keyword>
<feature type="region of interest" description="Disordered" evidence="1">
    <location>
        <begin position="117"/>
        <end position="256"/>
    </location>
</feature>
<organism evidence="3 4">
    <name type="scientific">Nocardiopsis exhalans</name>
    <dbReference type="NCBI Taxonomy" id="163604"/>
    <lineage>
        <taxon>Bacteria</taxon>
        <taxon>Bacillati</taxon>
        <taxon>Actinomycetota</taxon>
        <taxon>Actinomycetes</taxon>
        <taxon>Streptosporangiales</taxon>
        <taxon>Nocardiopsidaceae</taxon>
        <taxon>Nocardiopsis</taxon>
    </lineage>
</organism>
<protein>
    <submittedName>
        <fullName evidence="3">Uncharacterized protein</fullName>
    </submittedName>
</protein>
<evidence type="ECO:0000313" key="4">
    <source>
        <dbReference type="Proteomes" id="UP001055940"/>
    </source>
</evidence>
<feature type="compositionally biased region" description="Polar residues" evidence="1">
    <location>
        <begin position="199"/>
        <end position="221"/>
    </location>
</feature>